<accession>A0ACB9W087</accession>
<sequence>METWFLNHVLGVSLSVLLLGLPGPLGAGTPSNNVTDPVTAGFYSSPATDELSSIEKQCNFNFFLQREFYPHHRGTSCSHTPRRHTPLLLEASDAVQHRHLSSERCCSSPGLLETGQITGCQTAQPQ</sequence>
<keyword evidence="2" id="KW-1185">Reference proteome</keyword>
<reference evidence="1" key="1">
    <citation type="submission" date="2022-05" db="EMBL/GenBank/DDBJ databases">
        <title>Chromosome-level genome of Chaenocephalus aceratus.</title>
        <authorList>
            <person name="Park H."/>
        </authorList>
    </citation>
    <scope>NUCLEOTIDE SEQUENCE</scope>
    <source>
        <strain evidence="1">KU_202001</strain>
    </source>
</reference>
<name>A0ACB9W087_CHAAC</name>
<organism evidence="1 2">
    <name type="scientific">Chaenocephalus aceratus</name>
    <name type="common">Blackfin icefish</name>
    <name type="synonym">Chaenichthys aceratus</name>
    <dbReference type="NCBI Taxonomy" id="36190"/>
    <lineage>
        <taxon>Eukaryota</taxon>
        <taxon>Metazoa</taxon>
        <taxon>Chordata</taxon>
        <taxon>Craniata</taxon>
        <taxon>Vertebrata</taxon>
        <taxon>Euteleostomi</taxon>
        <taxon>Actinopterygii</taxon>
        <taxon>Neopterygii</taxon>
        <taxon>Teleostei</taxon>
        <taxon>Neoteleostei</taxon>
        <taxon>Acanthomorphata</taxon>
        <taxon>Eupercaria</taxon>
        <taxon>Perciformes</taxon>
        <taxon>Notothenioidei</taxon>
        <taxon>Channichthyidae</taxon>
        <taxon>Chaenocephalus</taxon>
    </lineage>
</organism>
<dbReference type="Proteomes" id="UP001057452">
    <property type="component" value="Chromosome 21"/>
</dbReference>
<proteinExistence type="predicted"/>
<evidence type="ECO:0000313" key="1">
    <source>
        <dbReference type="EMBL" id="KAI4805695.1"/>
    </source>
</evidence>
<gene>
    <name evidence="1" type="ORF">KUCAC02_010294</name>
</gene>
<comment type="caution">
    <text evidence="1">The sequence shown here is derived from an EMBL/GenBank/DDBJ whole genome shotgun (WGS) entry which is preliminary data.</text>
</comment>
<evidence type="ECO:0000313" key="2">
    <source>
        <dbReference type="Proteomes" id="UP001057452"/>
    </source>
</evidence>
<protein>
    <submittedName>
        <fullName evidence="1">Uncharacterized protein</fullName>
    </submittedName>
</protein>
<dbReference type="EMBL" id="CM043805">
    <property type="protein sequence ID" value="KAI4805695.1"/>
    <property type="molecule type" value="Genomic_DNA"/>
</dbReference>